<dbReference type="FunFam" id="3.40.50.300:FF:000221">
    <property type="entry name" value="Multidrug ABC transporter ATP-binding protein"/>
    <property type="match status" value="1"/>
</dbReference>
<dbReference type="InterPro" id="IPR036640">
    <property type="entry name" value="ABC1_TM_sf"/>
</dbReference>
<dbReference type="PANTHER" id="PTHR43394">
    <property type="entry name" value="ATP-DEPENDENT PERMEASE MDL1, MITOCHONDRIAL"/>
    <property type="match status" value="1"/>
</dbReference>
<organism evidence="12 13">
    <name type="scientific">Mesobacillus zeae</name>
    <dbReference type="NCBI Taxonomy" id="1917180"/>
    <lineage>
        <taxon>Bacteria</taxon>
        <taxon>Bacillati</taxon>
        <taxon>Bacillota</taxon>
        <taxon>Bacilli</taxon>
        <taxon>Bacillales</taxon>
        <taxon>Bacillaceae</taxon>
        <taxon>Mesobacillus</taxon>
    </lineage>
</organism>
<dbReference type="OrthoDB" id="9770415at2"/>
<dbReference type="Gene3D" id="3.40.50.300">
    <property type="entry name" value="P-loop containing nucleotide triphosphate hydrolases"/>
    <property type="match status" value="1"/>
</dbReference>
<comment type="subcellular location">
    <subcellularLocation>
        <location evidence="1">Cell membrane</location>
        <topology evidence="1">Multi-pass membrane protein</topology>
    </subcellularLocation>
</comment>
<evidence type="ECO:0000313" key="12">
    <source>
        <dbReference type="EMBL" id="RID84405.1"/>
    </source>
</evidence>
<dbReference type="SUPFAM" id="SSF90123">
    <property type="entry name" value="ABC transporter transmembrane region"/>
    <property type="match status" value="1"/>
</dbReference>
<dbReference type="InterPro" id="IPR017871">
    <property type="entry name" value="ABC_transporter-like_CS"/>
</dbReference>
<feature type="transmembrane region" description="Helical" evidence="9">
    <location>
        <begin position="277"/>
        <end position="295"/>
    </location>
</feature>
<dbReference type="AlphaFoldDB" id="A0A398B3F8"/>
<keyword evidence="4 9" id="KW-0812">Transmembrane</keyword>
<dbReference type="CDD" id="cd18548">
    <property type="entry name" value="ABC_6TM_Tm287_like"/>
    <property type="match status" value="1"/>
</dbReference>
<accession>A0A398B3F8</accession>
<evidence type="ECO:0000256" key="9">
    <source>
        <dbReference type="SAM" id="Phobius"/>
    </source>
</evidence>
<feature type="transmembrane region" description="Helical" evidence="9">
    <location>
        <begin position="237"/>
        <end position="257"/>
    </location>
</feature>
<dbReference type="InterPro" id="IPR003593">
    <property type="entry name" value="AAA+_ATPase"/>
</dbReference>
<dbReference type="EMBL" id="QWVT01000021">
    <property type="protein sequence ID" value="RID84405.1"/>
    <property type="molecule type" value="Genomic_DNA"/>
</dbReference>
<protein>
    <submittedName>
        <fullName evidence="12">ABC transporter ATP-binding protein</fullName>
    </submittedName>
</protein>
<feature type="domain" description="ABC transporter" evidence="10">
    <location>
        <begin position="332"/>
        <end position="565"/>
    </location>
</feature>
<feature type="transmembrane region" description="Helical" evidence="9">
    <location>
        <begin position="156"/>
        <end position="180"/>
    </location>
</feature>
<feature type="domain" description="ABC transmembrane type-1" evidence="11">
    <location>
        <begin position="16"/>
        <end position="297"/>
    </location>
</feature>
<evidence type="ECO:0000259" key="10">
    <source>
        <dbReference type="PROSITE" id="PS50893"/>
    </source>
</evidence>
<dbReference type="Pfam" id="PF00005">
    <property type="entry name" value="ABC_tran"/>
    <property type="match status" value="1"/>
</dbReference>
<feature type="transmembrane region" description="Helical" evidence="9">
    <location>
        <begin position="12"/>
        <end position="34"/>
    </location>
</feature>
<dbReference type="PROSITE" id="PS50929">
    <property type="entry name" value="ABC_TM1F"/>
    <property type="match status" value="1"/>
</dbReference>
<reference evidence="12 13" key="1">
    <citation type="submission" date="2018-08" db="EMBL/GenBank/DDBJ databases">
        <title>Bacillus jemisoniae sp. nov., Bacillus chryseoplanitiae sp. nov., Bacillus resnikiae sp. nov., and Bacillus frankliniae sp. nov., isolated from Viking spacecraft and associated surfaces.</title>
        <authorList>
            <person name="Seuylemezian A."/>
            <person name="Vaishampayan P."/>
        </authorList>
    </citation>
    <scope>NUCLEOTIDE SEQUENCE [LARGE SCALE GENOMIC DNA]</scope>
    <source>
        <strain evidence="12 13">JJ-247</strain>
    </source>
</reference>
<dbReference type="GO" id="GO:0016887">
    <property type="term" value="F:ATP hydrolysis activity"/>
    <property type="evidence" value="ECO:0007669"/>
    <property type="project" value="InterPro"/>
</dbReference>
<keyword evidence="7 9" id="KW-1133">Transmembrane helix</keyword>
<dbReference type="SUPFAM" id="SSF52540">
    <property type="entry name" value="P-loop containing nucleoside triphosphate hydrolases"/>
    <property type="match status" value="1"/>
</dbReference>
<dbReference type="GO" id="GO:0005886">
    <property type="term" value="C:plasma membrane"/>
    <property type="evidence" value="ECO:0007669"/>
    <property type="project" value="UniProtKB-SubCell"/>
</dbReference>
<keyword evidence="2" id="KW-0813">Transport</keyword>
<keyword evidence="13" id="KW-1185">Reference proteome</keyword>
<evidence type="ECO:0000256" key="3">
    <source>
        <dbReference type="ARBA" id="ARBA00022475"/>
    </source>
</evidence>
<evidence type="ECO:0000256" key="5">
    <source>
        <dbReference type="ARBA" id="ARBA00022741"/>
    </source>
</evidence>
<evidence type="ECO:0000256" key="8">
    <source>
        <dbReference type="ARBA" id="ARBA00023136"/>
    </source>
</evidence>
<dbReference type="Pfam" id="PF00664">
    <property type="entry name" value="ABC_membrane"/>
    <property type="match status" value="1"/>
</dbReference>
<dbReference type="InterPro" id="IPR039421">
    <property type="entry name" value="Type_1_exporter"/>
</dbReference>
<evidence type="ECO:0000256" key="6">
    <source>
        <dbReference type="ARBA" id="ARBA00022840"/>
    </source>
</evidence>
<dbReference type="GO" id="GO:0015421">
    <property type="term" value="F:ABC-type oligopeptide transporter activity"/>
    <property type="evidence" value="ECO:0007669"/>
    <property type="project" value="TreeGrafter"/>
</dbReference>
<keyword evidence="8 9" id="KW-0472">Membrane</keyword>
<evidence type="ECO:0000259" key="11">
    <source>
        <dbReference type="PROSITE" id="PS50929"/>
    </source>
</evidence>
<evidence type="ECO:0000313" key="13">
    <source>
        <dbReference type="Proteomes" id="UP000265816"/>
    </source>
</evidence>
<evidence type="ECO:0000256" key="4">
    <source>
        <dbReference type="ARBA" id="ARBA00022692"/>
    </source>
</evidence>
<evidence type="ECO:0000256" key="1">
    <source>
        <dbReference type="ARBA" id="ARBA00004651"/>
    </source>
</evidence>
<feature type="transmembrane region" description="Helical" evidence="9">
    <location>
        <begin position="54"/>
        <end position="79"/>
    </location>
</feature>
<dbReference type="PROSITE" id="PS00211">
    <property type="entry name" value="ABC_TRANSPORTER_1"/>
    <property type="match status" value="1"/>
</dbReference>
<sequence>MKVLSFLKPYRIPMGLAISFMLIELGVELMQPLLIARIIDKGILQNDLQAVMKLGGIMLGLSLLAFAAGITNSFIAAYASQNFGYDLRRSLFEKIQAFSFADFNKYPASSLITRITNDVNQLQSTLFMSLRIAMRAPLLVIGGVTMAVLVNARLALVYIIVIPLLLLFLILIMNTSSALFKKVQGALDRVNALIRENLAGMRLIKAFARGDYEQQRFTSANHSLMERTAYALRLTETAIPVLLFIMNLTVLAVLWFGNLDIQTGKATVGETVAIVNYSARITTAFSMFSFIITVLSRAKASSARANEILSAETAASEGQEAYIGKNLSGSKVEFKHVNFEYPDSGTEILRDISFTAFPRETVALMGATGSGKSSLFQLIPRLYELTDGSIEVDGKDIREVGVDSLRRQIGYVPQEALLFTGSIGENLAWGKEDATIEEMDRAASHAQIRDMIEELPEKYDTLLGQKGVNLSGGQKQRLSIARALVKKPRILLLDDSTSALDLKTEASLLEALKEYQCTTLMITQKISTAKEADKILLLDDGRIIAAGTHEELLEHSSLYGEICMSQLGEAEVKK</sequence>
<dbReference type="InterPro" id="IPR027417">
    <property type="entry name" value="P-loop_NTPase"/>
</dbReference>
<evidence type="ECO:0000256" key="2">
    <source>
        <dbReference type="ARBA" id="ARBA00022448"/>
    </source>
</evidence>
<dbReference type="InterPro" id="IPR011527">
    <property type="entry name" value="ABC1_TM_dom"/>
</dbReference>
<keyword evidence="3" id="KW-1003">Cell membrane</keyword>
<dbReference type="PANTHER" id="PTHR43394:SF1">
    <property type="entry name" value="ATP-BINDING CASSETTE SUB-FAMILY B MEMBER 10, MITOCHONDRIAL"/>
    <property type="match status" value="1"/>
</dbReference>
<dbReference type="PROSITE" id="PS50893">
    <property type="entry name" value="ABC_TRANSPORTER_2"/>
    <property type="match status" value="1"/>
</dbReference>
<proteinExistence type="predicted"/>
<dbReference type="Gene3D" id="1.20.1560.10">
    <property type="entry name" value="ABC transporter type 1, transmembrane domain"/>
    <property type="match status" value="1"/>
</dbReference>
<keyword evidence="5" id="KW-0547">Nucleotide-binding</keyword>
<dbReference type="Proteomes" id="UP000265816">
    <property type="component" value="Unassembled WGS sequence"/>
</dbReference>
<evidence type="ECO:0000256" key="7">
    <source>
        <dbReference type="ARBA" id="ARBA00022989"/>
    </source>
</evidence>
<name>A0A398B3F8_9BACI</name>
<keyword evidence="6 12" id="KW-0067">ATP-binding</keyword>
<dbReference type="GO" id="GO:0005524">
    <property type="term" value="F:ATP binding"/>
    <property type="evidence" value="ECO:0007669"/>
    <property type="project" value="UniProtKB-KW"/>
</dbReference>
<dbReference type="SMART" id="SM00382">
    <property type="entry name" value="AAA"/>
    <property type="match status" value="1"/>
</dbReference>
<gene>
    <name evidence="12" type="ORF">D1970_12785</name>
</gene>
<dbReference type="InterPro" id="IPR003439">
    <property type="entry name" value="ABC_transporter-like_ATP-bd"/>
</dbReference>
<dbReference type="RefSeq" id="WP_119113266.1">
    <property type="nucleotide sequence ID" value="NZ_CBCSEO010000007.1"/>
</dbReference>
<comment type="caution">
    <text evidence="12">The sequence shown here is derived from an EMBL/GenBank/DDBJ whole genome shotgun (WGS) entry which is preliminary data.</text>
</comment>